<protein>
    <recommendedName>
        <fullName evidence="10">Ileal sodium/bile acid cotransporter</fullName>
    </recommendedName>
</protein>
<evidence type="ECO:0000313" key="9">
    <source>
        <dbReference type="Proteomes" id="UP000887013"/>
    </source>
</evidence>
<dbReference type="AlphaFoldDB" id="A0A8X6MIZ1"/>
<feature type="transmembrane region" description="Helical" evidence="7">
    <location>
        <begin position="220"/>
        <end position="238"/>
    </location>
</feature>
<keyword evidence="4" id="KW-0769">Symport</keyword>
<evidence type="ECO:0000256" key="7">
    <source>
        <dbReference type="SAM" id="Phobius"/>
    </source>
</evidence>
<dbReference type="OrthoDB" id="203097at2759"/>
<dbReference type="Proteomes" id="UP000887013">
    <property type="component" value="Unassembled WGS sequence"/>
</dbReference>
<feature type="transmembrane region" description="Helical" evidence="7">
    <location>
        <begin position="87"/>
        <end position="110"/>
    </location>
</feature>
<organism evidence="8 9">
    <name type="scientific">Nephila pilipes</name>
    <name type="common">Giant wood spider</name>
    <name type="synonym">Nephila maculata</name>
    <dbReference type="NCBI Taxonomy" id="299642"/>
    <lineage>
        <taxon>Eukaryota</taxon>
        <taxon>Metazoa</taxon>
        <taxon>Ecdysozoa</taxon>
        <taxon>Arthropoda</taxon>
        <taxon>Chelicerata</taxon>
        <taxon>Arachnida</taxon>
        <taxon>Araneae</taxon>
        <taxon>Araneomorphae</taxon>
        <taxon>Entelegynae</taxon>
        <taxon>Araneoidea</taxon>
        <taxon>Nephilidae</taxon>
        <taxon>Nephila</taxon>
    </lineage>
</organism>
<keyword evidence="3 7" id="KW-0812">Transmembrane</keyword>
<keyword evidence="4" id="KW-0813">Transport</keyword>
<accession>A0A8X6MIZ1</accession>
<comment type="subcellular location">
    <subcellularLocation>
        <location evidence="1">Membrane</location>
        <topology evidence="1">Multi-pass membrane protein</topology>
    </subcellularLocation>
</comment>
<dbReference type="GO" id="GO:0008508">
    <property type="term" value="F:bile acid:sodium symporter activity"/>
    <property type="evidence" value="ECO:0007669"/>
    <property type="project" value="TreeGrafter"/>
</dbReference>
<dbReference type="EMBL" id="BMAW01092618">
    <property type="protein sequence ID" value="GFS55937.1"/>
    <property type="molecule type" value="Genomic_DNA"/>
</dbReference>
<comment type="caution">
    <text evidence="8">The sequence shown here is derived from an EMBL/GenBank/DDBJ whole genome shotgun (WGS) entry which is preliminary data.</text>
</comment>
<feature type="transmembrane region" description="Helical" evidence="7">
    <location>
        <begin position="250"/>
        <end position="270"/>
    </location>
</feature>
<name>A0A8X6MIZ1_NEPPI</name>
<sequence length="420" mass="46286">MEELKNFFRQTILPNFINYMKNGSSLLDYDDGELISNEVNQTSLVDESGHFSAQLSITEQVSNLSNATIIHGNHTTVDDYWKEDMKFVLDFLLLLLLILIMLAMGCEITVKSLWNHIRRPIGLSIGIVSQFGIKPLAAFAVLLAFGVEGLHATGVLIISCCPGGVLSNTFTYFSDGDLPLSVAMTTASTLMAMGMLPANIWLYGRYFESIDLVIPYQKMALSLIIVTSPIAVGMLMKWKFPRVAKWTTKIGTYTGLLLMLACVIIEIIIFPDMFTSVPVKLYVIILALPGVGLALGYGIAALLKQNVPVCKTIAIECGVQNFPLALTVIALSFPMEMQGDIVLLPWLYGFAMIVGCSILCGIYQICKKYKERKIIAEKKVNGFKDGIDDPEKEDLMHSNGVQIQMKPCKIKLNGSNTVSV</sequence>
<keyword evidence="9" id="KW-1185">Reference proteome</keyword>
<dbReference type="InterPro" id="IPR038770">
    <property type="entry name" value="Na+/solute_symporter_sf"/>
</dbReference>
<dbReference type="Gene3D" id="1.20.1530.20">
    <property type="match status" value="1"/>
</dbReference>
<dbReference type="InterPro" id="IPR004710">
    <property type="entry name" value="Bilac:Na_transpt"/>
</dbReference>
<feature type="transmembrane region" description="Helical" evidence="7">
    <location>
        <begin position="122"/>
        <end position="145"/>
    </location>
</feature>
<evidence type="ECO:0000256" key="3">
    <source>
        <dbReference type="ARBA" id="ARBA00022692"/>
    </source>
</evidence>
<evidence type="ECO:0000256" key="4">
    <source>
        <dbReference type="ARBA" id="ARBA00022847"/>
    </source>
</evidence>
<dbReference type="GO" id="GO:0016020">
    <property type="term" value="C:membrane"/>
    <property type="evidence" value="ECO:0007669"/>
    <property type="project" value="UniProtKB-SubCell"/>
</dbReference>
<feature type="transmembrane region" description="Helical" evidence="7">
    <location>
        <begin position="346"/>
        <end position="366"/>
    </location>
</feature>
<reference evidence="8" key="1">
    <citation type="submission" date="2020-08" db="EMBL/GenBank/DDBJ databases">
        <title>Multicomponent nature underlies the extraordinary mechanical properties of spider dragline silk.</title>
        <authorList>
            <person name="Kono N."/>
            <person name="Nakamura H."/>
            <person name="Mori M."/>
            <person name="Yoshida Y."/>
            <person name="Ohtoshi R."/>
            <person name="Malay A.D."/>
            <person name="Moran D.A.P."/>
            <person name="Tomita M."/>
            <person name="Numata K."/>
            <person name="Arakawa K."/>
        </authorList>
    </citation>
    <scope>NUCLEOTIDE SEQUENCE</scope>
</reference>
<proteinExistence type="inferred from homology"/>
<evidence type="ECO:0000256" key="6">
    <source>
        <dbReference type="ARBA" id="ARBA00023136"/>
    </source>
</evidence>
<evidence type="ECO:0000256" key="5">
    <source>
        <dbReference type="ARBA" id="ARBA00022989"/>
    </source>
</evidence>
<dbReference type="Pfam" id="PF01758">
    <property type="entry name" value="SBF"/>
    <property type="match status" value="1"/>
</dbReference>
<evidence type="ECO:0000256" key="2">
    <source>
        <dbReference type="ARBA" id="ARBA00006528"/>
    </source>
</evidence>
<keyword evidence="6 7" id="KW-0472">Membrane</keyword>
<feature type="transmembrane region" description="Helical" evidence="7">
    <location>
        <begin position="180"/>
        <end position="200"/>
    </location>
</feature>
<keyword evidence="5 7" id="KW-1133">Transmembrane helix</keyword>
<evidence type="ECO:0008006" key="10">
    <source>
        <dbReference type="Google" id="ProtNLM"/>
    </source>
</evidence>
<evidence type="ECO:0000313" key="8">
    <source>
        <dbReference type="EMBL" id="GFS55937.1"/>
    </source>
</evidence>
<evidence type="ECO:0000256" key="1">
    <source>
        <dbReference type="ARBA" id="ARBA00004141"/>
    </source>
</evidence>
<gene>
    <name evidence="8" type="primary">SLC10A2</name>
    <name evidence="8" type="ORF">NPIL_507431</name>
</gene>
<feature type="transmembrane region" description="Helical" evidence="7">
    <location>
        <begin position="282"/>
        <end position="303"/>
    </location>
</feature>
<feature type="transmembrane region" description="Helical" evidence="7">
    <location>
        <begin position="151"/>
        <end position="173"/>
    </location>
</feature>
<dbReference type="PANTHER" id="PTHR10361">
    <property type="entry name" value="SODIUM-BILE ACID COTRANSPORTER"/>
    <property type="match status" value="1"/>
</dbReference>
<dbReference type="PANTHER" id="PTHR10361:SF28">
    <property type="entry name" value="P3 PROTEIN-RELATED"/>
    <property type="match status" value="1"/>
</dbReference>
<comment type="similarity">
    <text evidence="2">Belongs to the bile acid:sodium symporter (BASS) (TC 2.A.28) family.</text>
</comment>
<dbReference type="InterPro" id="IPR002657">
    <property type="entry name" value="BilAc:Na_symport/Acr3"/>
</dbReference>